<dbReference type="InterPro" id="IPR051537">
    <property type="entry name" value="DNA_Adenine_Mtase"/>
</dbReference>
<dbReference type="EMBL" id="CP015017">
    <property type="protein sequence ID" value="APC02426.1"/>
    <property type="molecule type" value="Genomic_DNA"/>
</dbReference>
<evidence type="ECO:0000256" key="2">
    <source>
        <dbReference type="ARBA" id="ARBA00011900"/>
    </source>
</evidence>
<evidence type="ECO:0000313" key="10">
    <source>
        <dbReference type="EMBL" id="APC02426.1"/>
    </source>
</evidence>
<keyword evidence="6" id="KW-0680">Restriction system</keyword>
<reference evidence="10" key="1">
    <citation type="journal article" date="2017" name="Appl. Environ. Microbiol.">
        <title>Microdiversification of a pelagic Polynucleobacter species is mainly driven by acquisition of genomic islands from a partially interspecific gene pool.</title>
        <authorList>
            <person name="Hoetzinger M."/>
            <person name="Hahn M.W."/>
            <person name="Jezberova J."/>
            <person name="Schmidt J."/>
            <person name="Koll U."/>
        </authorList>
    </citation>
    <scope>NUCLEOTIDE SEQUENCE</scope>
    <source>
        <strain evidence="10">MWH-RechtKol4</strain>
    </source>
</reference>
<accession>A0AAC9NIT5</accession>
<dbReference type="Proteomes" id="UP000182060">
    <property type="component" value="Chromosome"/>
</dbReference>
<protein>
    <recommendedName>
        <fullName evidence="2">site-specific DNA-methyltransferase (adenine-specific)</fullName>
        <ecNumber evidence="2">2.1.1.72</ecNumber>
    </recommendedName>
</protein>
<evidence type="ECO:0000256" key="6">
    <source>
        <dbReference type="ARBA" id="ARBA00022747"/>
    </source>
</evidence>
<dbReference type="GO" id="GO:0003677">
    <property type="term" value="F:DNA binding"/>
    <property type="evidence" value="ECO:0007669"/>
    <property type="project" value="InterPro"/>
</dbReference>
<evidence type="ECO:0000259" key="9">
    <source>
        <dbReference type="Pfam" id="PF12161"/>
    </source>
</evidence>
<gene>
    <name evidence="10" type="ORF">AOC25_11340</name>
</gene>
<evidence type="ECO:0000256" key="5">
    <source>
        <dbReference type="ARBA" id="ARBA00022691"/>
    </source>
</evidence>
<feature type="domain" description="DNA methylase adenine-specific" evidence="8">
    <location>
        <begin position="161"/>
        <end position="456"/>
    </location>
</feature>
<evidence type="ECO:0000256" key="7">
    <source>
        <dbReference type="ARBA" id="ARBA00047942"/>
    </source>
</evidence>
<dbReference type="GO" id="GO:0009007">
    <property type="term" value="F:site-specific DNA-methyltransferase (adenine-specific) activity"/>
    <property type="evidence" value="ECO:0007669"/>
    <property type="project" value="UniProtKB-EC"/>
</dbReference>
<dbReference type="GO" id="GO:0009307">
    <property type="term" value="P:DNA restriction-modification system"/>
    <property type="evidence" value="ECO:0007669"/>
    <property type="project" value="UniProtKB-KW"/>
</dbReference>
<keyword evidence="5" id="KW-0949">S-adenosyl-L-methionine</keyword>
<dbReference type="InterPro" id="IPR003356">
    <property type="entry name" value="DNA_methylase_A-5"/>
</dbReference>
<comment type="catalytic activity">
    <reaction evidence="7">
        <text>a 2'-deoxyadenosine in DNA + S-adenosyl-L-methionine = an N(6)-methyl-2'-deoxyadenosine in DNA + S-adenosyl-L-homocysteine + H(+)</text>
        <dbReference type="Rhea" id="RHEA:15197"/>
        <dbReference type="Rhea" id="RHEA-COMP:12418"/>
        <dbReference type="Rhea" id="RHEA-COMP:12419"/>
        <dbReference type="ChEBI" id="CHEBI:15378"/>
        <dbReference type="ChEBI" id="CHEBI:57856"/>
        <dbReference type="ChEBI" id="CHEBI:59789"/>
        <dbReference type="ChEBI" id="CHEBI:90615"/>
        <dbReference type="ChEBI" id="CHEBI:90616"/>
        <dbReference type="EC" id="2.1.1.72"/>
    </reaction>
</comment>
<dbReference type="AlphaFoldDB" id="A0AAC9NIT5"/>
<dbReference type="PANTHER" id="PTHR42933">
    <property type="entry name" value="SLR6095 PROTEIN"/>
    <property type="match status" value="1"/>
</dbReference>
<proteinExistence type="inferred from homology"/>
<dbReference type="InterPro" id="IPR022749">
    <property type="entry name" value="D12N6_MeTrfase_N"/>
</dbReference>
<evidence type="ECO:0000256" key="3">
    <source>
        <dbReference type="ARBA" id="ARBA00022603"/>
    </source>
</evidence>
<evidence type="ECO:0000313" key="11">
    <source>
        <dbReference type="Proteomes" id="UP000182060"/>
    </source>
</evidence>
<dbReference type="PRINTS" id="PR00507">
    <property type="entry name" value="N12N6MTFRASE"/>
</dbReference>
<name>A0AAC9NIT5_9BURK</name>
<dbReference type="GO" id="GO:0032259">
    <property type="term" value="P:methylation"/>
    <property type="evidence" value="ECO:0007669"/>
    <property type="project" value="UniProtKB-KW"/>
</dbReference>
<dbReference type="EC" id="2.1.1.72" evidence="2"/>
<dbReference type="Pfam" id="PF02384">
    <property type="entry name" value="N6_Mtase"/>
    <property type="match status" value="1"/>
</dbReference>
<dbReference type="SUPFAM" id="SSF53335">
    <property type="entry name" value="S-adenosyl-L-methionine-dependent methyltransferases"/>
    <property type="match status" value="1"/>
</dbReference>
<dbReference type="Gene3D" id="3.40.50.150">
    <property type="entry name" value="Vaccinia Virus protein VP39"/>
    <property type="match status" value="1"/>
</dbReference>
<dbReference type="InterPro" id="IPR029063">
    <property type="entry name" value="SAM-dependent_MTases_sf"/>
</dbReference>
<comment type="similarity">
    <text evidence="1">Belongs to the N(4)/N(6)-methyltransferase family.</text>
</comment>
<dbReference type="PANTHER" id="PTHR42933:SF3">
    <property type="entry name" value="TYPE I RESTRICTION ENZYME MJAVIII METHYLASE SUBUNIT"/>
    <property type="match status" value="1"/>
</dbReference>
<organism evidence="10 11">
    <name type="scientific">Polynucleobacter asymbioticus</name>
    <dbReference type="NCBI Taxonomy" id="576611"/>
    <lineage>
        <taxon>Bacteria</taxon>
        <taxon>Pseudomonadati</taxon>
        <taxon>Pseudomonadota</taxon>
        <taxon>Betaproteobacteria</taxon>
        <taxon>Burkholderiales</taxon>
        <taxon>Burkholderiaceae</taxon>
        <taxon>Polynucleobacter</taxon>
    </lineage>
</organism>
<keyword evidence="4" id="KW-0808">Transferase</keyword>
<dbReference type="GO" id="GO:0008170">
    <property type="term" value="F:N-methyltransferase activity"/>
    <property type="evidence" value="ECO:0007669"/>
    <property type="project" value="InterPro"/>
</dbReference>
<feature type="domain" description="N6 adenine-specific DNA methyltransferase N-terminal" evidence="9">
    <location>
        <begin position="8"/>
        <end position="146"/>
    </location>
</feature>
<dbReference type="Pfam" id="PF12161">
    <property type="entry name" value="HsdM_N"/>
    <property type="match status" value="1"/>
</dbReference>
<sequence>MSAKVSELSNSAWSVADTLWTAFSKSDCGKIILPFMVLRRLDCLLEDSKAKVLKASQGVNPEASPEMRDKLLFKATGLGLKIYNIAPFTLEQVKNQDPAQLFENLVDYINGFPPFLQDVFNARFDLPAKLKKMADKDKLYTVFEKICSMDLHPDKISNLEMGYLYEDLIRKFSEAANEDAGDHYTPREVVTLIAKLLLNNDREAIQGEGVIRTFYDGTCGTGGMLSVAEIEAKKLNPSMIVELYGQQLTDDGYAVCVTDMLMKGQDPLRIKLGDTLKNDQHADKKFHFCMANPPYGTEWKDAKEIIEAEAKKEFDGRFGAGLPRISDGQLLFVQHFISKLRDDAIGGRAGIVLNGSPLFTGGAGSGESEIRKWIIENDYLEGIIGLPTDMFYNTGISTYIWILNNRKHQERKGKVRLLDAGGPEFWEQMRKSMGSKRKQLSAQTVDRIVELFYSNKPSKFVKDFDDADFGYSTITVERPLRDEKGEIVISTKGKTKGKPQADSNLRDTENVPLKENIQDYFEREVLPHAPDAWIDEEKTKIGYEIPFTRLFYEYKSPRSLAEIDSDLKKVTAEIQTLLTEIAE</sequence>
<evidence type="ECO:0000259" key="8">
    <source>
        <dbReference type="Pfam" id="PF02384"/>
    </source>
</evidence>
<dbReference type="REBASE" id="165411">
    <property type="entry name" value="M.Pas14ORF11340P"/>
</dbReference>
<keyword evidence="3" id="KW-0489">Methyltransferase</keyword>
<evidence type="ECO:0000256" key="1">
    <source>
        <dbReference type="ARBA" id="ARBA00006594"/>
    </source>
</evidence>
<evidence type="ECO:0000256" key="4">
    <source>
        <dbReference type="ARBA" id="ARBA00022679"/>
    </source>
</evidence>